<name>A0A1G9U8U8_9FIRM</name>
<proteinExistence type="predicted"/>
<gene>
    <name evidence="1" type="ORF">SAMN05192585_101118</name>
</gene>
<keyword evidence="2" id="KW-1185">Reference proteome</keyword>
<reference evidence="1 2" key="1">
    <citation type="submission" date="2016-10" db="EMBL/GenBank/DDBJ databases">
        <authorList>
            <person name="de Groot N.N."/>
        </authorList>
    </citation>
    <scope>NUCLEOTIDE SEQUENCE [LARGE SCALE GENOMIC DNA]</scope>
    <source>
        <strain evidence="1 2">CGMCC 1.5012</strain>
    </source>
</reference>
<evidence type="ECO:0000313" key="1">
    <source>
        <dbReference type="EMBL" id="SDM56308.1"/>
    </source>
</evidence>
<dbReference type="EMBL" id="FNID01000001">
    <property type="protein sequence ID" value="SDM56308.1"/>
    <property type="molecule type" value="Genomic_DNA"/>
</dbReference>
<dbReference type="Proteomes" id="UP000199182">
    <property type="component" value="Unassembled WGS sequence"/>
</dbReference>
<evidence type="ECO:0000313" key="2">
    <source>
        <dbReference type="Proteomes" id="UP000199182"/>
    </source>
</evidence>
<dbReference type="STRING" id="258515.SAMN05192585_101118"/>
<sequence length="257" mass="29320">MNAPVEFPHSFSAALSHNKTWIGDKLMEYTRRQIREKCSCDFKSVKTFYQADVVNYLGNSSDTGESYNEIVAEFVLENLDTFLHSIPQITREASYRNSSHDGEYSASSNRVEEITAIRLFNHCKDGTEYDFIGRIIDYQTPLKSKRSDTAGKIDLLAYDGDTLRLLELKKPDSMETMLRCVLEAYTYLKTVDTAKLLCDYELPASSSILACPLVFKGGNQWAEMQKDRTQLKKLMAALGSKPYYITERGNSLYIEEK</sequence>
<organism evidence="1 2">
    <name type="scientific">Acetanaerobacterium elongatum</name>
    <dbReference type="NCBI Taxonomy" id="258515"/>
    <lineage>
        <taxon>Bacteria</taxon>
        <taxon>Bacillati</taxon>
        <taxon>Bacillota</taxon>
        <taxon>Clostridia</taxon>
        <taxon>Eubacteriales</taxon>
        <taxon>Oscillospiraceae</taxon>
        <taxon>Acetanaerobacterium</taxon>
    </lineage>
</organism>
<protein>
    <submittedName>
        <fullName evidence="1">Uncharacterized protein</fullName>
    </submittedName>
</protein>
<accession>A0A1G9U8U8</accession>
<dbReference type="AlphaFoldDB" id="A0A1G9U8U8"/>